<evidence type="ECO:0000313" key="2">
    <source>
        <dbReference type="EMBL" id="CDR36444.1"/>
    </source>
</evidence>
<keyword evidence="1" id="KW-0732">Signal</keyword>
<reference evidence="2" key="1">
    <citation type="journal article" date="2014" name="Genome Announc.">
        <title>Draft genome sequence of Rhodosporidium toruloides CECT1137, an oleaginous yeast of biotechnological interest.</title>
        <authorList>
            <person name="Morin N."/>
            <person name="Calcas X."/>
            <person name="Devillers H."/>
            <person name="Durrens P."/>
            <person name="Sherman D.J."/>
            <person name="Nicaud J.-M."/>
            <person name="Neuveglise C."/>
        </authorList>
    </citation>
    <scope>NUCLEOTIDE SEQUENCE</scope>
    <source>
        <strain evidence="2">CECT1137</strain>
    </source>
</reference>
<dbReference type="AlphaFoldDB" id="A0A061AP38"/>
<sequence>MLSTKTILTISALATAALAAPSVGIDDKGLGYGGYGNKGAVAYGGAAEKEQAADWANAEKQAEAANHAQAAHSGAEQVAAHNKEYNHANGAYDKAQGNAQEWNTAKKFGGNAGHGNAYNSGADVAEHEAQNNGHAAAYGSKLGGYGGYGGAKGKAVFLFDGIKKDIDNREFYYEEFCYKQFNIAEHNADVAKHNTAVVGGAAGLGGSYGGEGLKDKSGVHKRSVLGGGLDGGIFDKGAFLDGWGSIDAFDGGYGGKGLGLVGGAYGGKGFVGSGYGGAAKQGHANEWADADHYNNGANYAKANHAAVEQDFGHNKEYNHVDGAYDRAKGNAEEYNAAKAYGGKAGHANAETAGAEAAEHEAGNSGAFALPALSLLLSAEPPSSTLARLWLRLGLEARGGCGGGYESKGFPGLEICCRPQHRPSRLAGVSRNKS</sequence>
<feature type="chain" id="PRO_5001598168" evidence="1">
    <location>
        <begin position="20"/>
        <end position="433"/>
    </location>
</feature>
<proteinExistence type="predicted"/>
<protein>
    <submittedName>
        <fullName evidence="2">RHTO0S02e02234g1_1</fullName>
    </submittedName>
</protein>
<dbReference type="OrthoDB" id="10645786at2759"/>
<accession>A0A061AP38</accession>
<organism evidence="2">
    <name type="scientific">Rhodotorula toruloides</name>
    <name type="common">Yeast</name>
    <name type="synonym">Rhodosporidium toruloides</name>
    <dbReference type="NCBI Taxonomy" id="5286"/>
    <lineage>
        <taxon>Eukaryota</taxon>
        <taxon>Fungi</taxon>
        <taxon>Dikarya</taxon>
        <taxon>Basidiomycota</taxon>
        <taxon>Pucciniomycotina</taxon>
        <taxon>Microbotryomycetes</taxon>
        <taxon>Sporidiobolales</taxon>
        <taxon>Sporidiobolaceae</taxon>
        <taxon>Rhodotorula</taxon>
    </lineage>
</organism>
<dbReference type="EMBL" id="LK052937">
    <property type="protein sequence ID" value="CDR36444.1"/>
    <property type="molecule type" value="Genomic_DNA"/>
</dbReference>
<gene>
    <name evidence="2" type="ORF">RHTO0S_02e02234g</name>
</gene>
<name>A0A061AP38_RHOTO</name>
<feature type="signal peptide" evidence="1">
    <location>
        <begin position="1"/>
        <end position="19"/>
    </location>
</feature>
<evidence type="ECO:0000256" key="1">
    <source>
        <dbReference type="SAM" id="SignalP"/>
    </source>
</evidence>